<dbReference type="Gene3D" id="3.40.600.10">
    <property type="entry name" value="DNA mismatch repair MutH/Restriction endonuclease, type II"/>
    <property type="match status" value="2"/>
</dbReference>
<protein>
    <submittedName>
        <fullName evidence="6">DNA mismatch repair protein MutH</fullName>
    </submittedName>
</protein>
<evidence type="ECO:0000313" key="6">
    <source>
        <dbReference type="EMBL" id="ATX71223.1"/>
    </source>
</evidence>
<dbReference type="REBASE" id="225842">
    <property type="entry name" value="SclCN5CORF9140P"/>
</dbReference>
<proteinExistence type="predicted"/>
<keyword evidence="3" id="KW-0378">Hydrolase</keyword>
<accession>A0A2K8KHQ6</accession>
<evidence type="ECO:0000256" key="4">
    <source>
        <dbReference type="SAM" id="MobiDB-lite"/>
    </source>
</evidence>
<keyword evidence="2" id="KW-0255">Endonuclease</keyword>
<evidence type="ECO:0000256" key="3">
    <source>
        <dbReference type="ARBA" id="ARBA00022801"/>
    </source>
</evidence>
<evidence type="ECO:0000256" key="2">
    <source>
        <dbReference type="ARBA" id="ARBA00022759"/>
    </source>
</evidence>
<feature type="domain" description="DNA mismatch repair MutH/Type II restriction enzyme Sau3AI" evidence="5">
    <location>
        <begin position="48"/>
        <end position="144"/>
    </location>
</feature>
<reference evidence="6 7" key="1">
    <citation type="submission" date="2017-11" db="EMBL/GenBank/DDBJ databases">
        <title>Complete genome sequence of Spiroplasma clarkii CN-5 (DSM 19994).</title>
        <authorList>
            <person name="Tsai Y.-M."/>
            <person name="Chang A."/>
            <person name="Lo W.-S."/>
            <person name="Kuo C.-H."/>
        </authorList>
    </citation>
    <scope>NUCLEOTIDE SEQUENCE [LARGE SCALE GENOMIC DNA]</scope>
    <source>
        <strain evidence="6 7">CN-5</strain>
    </source>
</reference>
<dbReference type="InterPro" id="IPR037057">
    <property type="entry name" value="DNA_rep_MutH/T2_RE_sf"/>
</dbReference>
<dbReference type="Proteomes" id="UP000231179">
    <property type="component" value="Chromosome"/>
</dbReference>
<dbReference type="Pfam" id="PF02976">
    <property type="entry name" value="MutH"/>
    <property type="match status" value="1"/>
</dbReference>
<dbReference type="InterPro" id="IPR011335">
    <property type="entry name" value="Restrct_endonuc-II-like"/>
</dbReference>
<dbReference type="GO" id="GO:0016787">
    <property type="term" value="F:hydrolase activity"/>
    <property type="evidence" value="ECO:0007669"/>
    <property type="project" value="UniProtKB-KW"/>
</dbReference>
<sequence length="436" mass="51172">MKEIYDLAKSAIGKSIREIIGDNVDELIINDKNKGTVGNLIQKYLFKIEPNNISEADFKELGLDLELKVIPLLERSLKNKLAPKERMVLGMINYHKIVDETFEESSFLKKNRHLLIMTYLYDYNADKLDYKIIDAFLYDVTADDFFPDIKSDWEKINKAVVSGEAHLLTEKNNNILSPSTKGGSENNRKQPNSDEIAKGRAYSYKVSFVKKIIENFAQEEFDFFIKNLNKINYIEKEDIEAEIYDFLNSLIGTKIPKGDKIEKNWHENVFKKTVREKDEKMFQKMYKNPYLKFSHKVLDEKGNLQEEINTNVDILPLEIINEEFENSSLFNNVIDKKYVIIGIDKKTNIFKKYWTFTFNDSQIEKCKIAFEKVKERIQNYFNSKSDEKFTFNLKKSDDLAIHLRPHAKNGSKTYEKKGVPLDIVIHEWWINKKEIT</sequence>
<dbReference type="AlphaFoldDB" id="A0A2K8KHQ6"/>
<name>A0A2K8KHQ6_9MOLU</name>
<dbReference type="SMART" id="SM00927">
    <property type="entry name" value="MutH"/>
    <property type="match status" value="1"/>
</dbReference>
<dbReference type="InterPro" id="IPR011337">
    <property type="entry name" value="DNA_rep_MutH/RE_typeII_Sau3AI"/>
</dbReference>
<keyword evidence="1" id="KW-0540">Nuclease</keyword>
<evidence type="ECO:0000313" key="7">
    <source>
        <dbReference type="Proteomes" id="UP000231179"/>
    </source>
</evidence>
<dbReference type="SUPFAM" id="SSF52980">
    <property type="entry name" value="Restriction endonuclease-like"/>
    <property type="match status" value="1"/>
</dbReference>
<dbReference type="GO" id="GO:0003677">
    <property type="term" value="F:DNA binding"/>
    <property type="evidence" value="ECO:0007669"/>
    <property type="project" value="InterPro"/>
</dbReference>
<dbReference type="RefSeq" id="WP_157795153.1">
    <property type="nucleotide sequence ID" value="NZ_CP024870.1"/>
</dbReference>
<feature type="region of interest" description="Disordered" evidence="4">
    <location>
        <begin position="174"/>
        <end position="194"/>
    </location>
</feature>
<evidence type="ECO:0000259" key="5">
    <source>
        <dbReference type="SMART" id="SM00927"/>
    </source>
</evidence>
<dbReference type="EMBL" id="CP024870">
    <property type="protein sequence ID" value="ATX71223.1"/>
    <property type="molecule type" value="Genomic_DNA"/>
</dbReference>
<keyword evidence="7" id="KW-1185">Reference proteome</keyword>
<evidence type="ECO:0000256" key="1">
    <source>
        <dbReference type="ARBA" id="ARBA00022722"/>
    </source>
</evidence>
<dbReference type="CDD" id="cd22356">
    <property type="entry name" value="Sau3AI_N-like"/>
    <property type="match status" value="1"/>
</dbReference>
<gene>
    <name evidence="6" type="primary">mutH</name>
    <name evidence="6" type="ORF">SCLAR_v1c09170</name>
</gene>
<dbReference type="GO" id="GO:0004519">
    <property type="term" value="F:endonuclease activity"/>
    <property type="evidence" value="ECO:0007669"/>
    <property type="project" value="UniProtKB-KW"/>
</dbReference>
<organism evidence="6 7">
    <name type="scientific">Spiroplasma clarkii</name>
    <dbReference type="NCBI Taxonomy" id="2139"/>
    <lineage>
        <taxon>Bacteria</taxon>
        <taxon>Bacillati</taxon>
        <taxon>Mycoplasmatota</taxon>
        <taxon>Mollicutes</taxon>
        <taxon>Entomoplasmatales</taxon>
        <taxon>Spiroplasmataceae</taxon>
        <taxon>Spiroplasma</taxon>
    </lineage>
</organism>
<feature type="compositionally biased region" description="Polar residues" evidence="4">
    <location>
        <begin position="174"/>
        <end position="185"/>
    </location>
</feature>